<dbReference type="Proteomes" id="UP000276133">
    <property type="component" value="Unassembled WGS sequence"/>
</dbReference>
<dbReference type="AlphaFoldDB" id="A0A3M7TA30"/>
<sequence length="64" mass="7061">MKITDCDLHILNLKTNPTVILFQNTPRDVIPTTTCLLSSVFIKIGPPESPFIVSLPSIKSPKNI</sequence>
<organism evidence="1 2">
    <name type="scientific">Brachionus plicatilis</name>
    <name type="common">Marine rotifer</name>
    <name type="synonym">Brachionus muelleri</name>
    <dbReference type="NCBI Taxonomy" id="10195"/>
    <lineage>
        <taxon>Eukaryota</taxon>
        <taxon>Metazoa</taxon>
        <taxon>Spiralia</taxon>
        <taxon>Gnathifera</taxon>
        <taxon>Rotifera</taxon>
        <taxon>Eurotatoria</taxon>
        <taxon>Monogononta</taxon>
        <taxon>Pseudotrocha</taxon>
        <taxon>Ploima</taxon>
        <taxon>Brachionidae</taxon>
        <taxon>Brachionus</taxon>
    </lineage>
</organism>
<evidence type="ECO:0000313" key="1">
    <source>
        <dbReference type="EMBL" id="RNA44461.1"/>
    </source>
</evidence>
<keyword evidence="2" id="KW-1185">Reference proteome</keyword>
<protein>
    <submittedName>
        <fullName evidence="1">Uncharacterized protein</fullName>
    </submittedName>
</protein>
<gene>
    <name evidence="1" type="ORF">BpHYR1_002106</name>
</gene>
<reference evidence="1 2" key="1">
    <citation type="journal article" date="2018" name="Sci. Rep.">
        <title>Genomic signatures of local adaptation to the degree of environmental predictability in rotifers.</title>
        <authorList>
            <person name="Franch-Gras L."/>
            <person name="Hahn C."/>
            <person name="Garcia-Roger E.M."/>
            <person name="Carmona M.J."/>
            <person name="Serra M."/>
            <person name="Gomez A."/>
        </authorList>
    </citation>
    <scope>NUCLEOTIDE SEQUENCE [LARGE SCALE GENOMIC DNA]</scope>
    <source>
        <strain evidence="1">HYR1</strain>
    </source>
</reference>
<accession>A0A3M7TA30</accession>
<evidence type="ECO:0000313" key="2">
    <source>
        <dbReference type="Proteomes" id="UP000276133"/>
    </source>
</evidence>
<proteinExistence type="predicted"/>
<dbReference type="EMBL" id="REGN01000100">
    <property type="protein sequence ID" value="RNA44461.1"/>
    <property type="molecule type" value="Genomic_DNA"/>
</dbReference>
<comment type="caution">
    <text evidence="1">The sequence shown here is derived from an EMBL/GenBank/DDBJ whole genome shotgun (WGS) entry which is preliminary data.</text>
</comment>
<name>A0A3M7TA30_BRAPC</name>